<dbReference type="RefSeq" id="WP_348266967.1">
    <property type="nucleotide sequence ID" value="NZ_CP121194.1"/>
</dbReference>
<dbReference type="InterPro" id="IPR052743">
    <property type="entry name" value="Glutaminase_GtaA"/>
</dbReference>
<dbReference type="Pfam" id="PF17168">
    <property type="entry name" value="DUF5127"/>
    <property type="match status" value="1"/>
</dbReference>
<dbReference type="InterPro" id="IPR008928">
    <property type="entry name" value="6-hairpin_glycosidase_sf"/>
</dbReference>
<organism evidence="5">
    <name type="scientific">Edaphobacter paludis</name>
    <dbReference type="NCBI Taxonomy" id="3035702"/>
    <lineage>
        <taxon>Bacteria</taxon>
        <taxon>Pseudomonadati</taxon>
        <taxon>Acidobacteriota</taxon>
        <taxon>Terriglobia</taxon>
        <taxon>Terriglobales</taxon>
        <taxon>Acidobacteriaceae</taxon>
        <taxon>Edaphobacter</taxon>
    </lineage>
</organism>
<dbReference type="PANTHER" id="PTHR31987:SF1">
    <property type="entry name" value="GLUTAMINASE A"/>
    <property type="match status" value="1"/>
</dbReference>
<feature type="signal peptide" evidence="1">
    <location>
        <begin position="1"/>
        <end position="18"/>
    </location>
</feature>
<dbReference type="PANTHER" id="PTHR31987">
    <property type="entry name" value="GLUTAMINASE A-RELATED"/>
    <property type="match status" value="1"/>
</dbReference>
<reference evidence="5" key="1">
    <citation type="submission" date="2023-03" db="EMBL/GenBank/DDBJ databases">
        <title>Edaphobacter sp.</title>
        <authorList>
            <person name="Huber K.J."/>
            <person name="Papendorf J."/>
            <person name="Pilke C."/>
            <person name="Bunk B."/>
            <person name="Sproeer C."/>
            <person name="Pester M."/>
        </authorList>
    </citation>
    <scope>NUCLEOTIDE SEQUENCE</scope>
    <source>
        <strain evidence="5">DSM 109919</strain>
    </source>
</reference>
<accession>A0AAU7CW89</accession>
<dbReference type="EMBL" id="CP121194">
    <property type="protein sequence ID" value="XBH09456.1"/>
    <property type="molecule type" value="Genomic_DNA"/>
</dbReference>
<name>A0AAU7CW89_9BACT</name>
<proteinExistence type="predicted"/>
<evidence type="ECO:0000259" key="4">
    <source>
        <dbReference type="Pfam" id="PF17168"/>
    </source>
</evidence>
<feature type="chain" id="PRO_5043717053" evidence="1">
    <location>
        <begin position="19"/>
        <end position="688"/>
    </location>
</feature>
<dbReference type="AlphaFoldDB" id="A0AAU7CW89"/>
<dbReference type="KEGG" id="epl:P4G45_13305"/>
<feature type="domain" description="Glutaminase A N-terminal" evidence="4">
    <location>
        <begin position="92"/>
        <end position="319"/>
    </location>
</feature>
<dbReference type="SUPFAM" id="SSF48208">
    <property type="entry name" value="Six-hairpin glycosidases"/>
    <property type="match status" value="1"/>
</dbReference>
<dbReference type="GO" id="GO:0005975">
    <property type="term" value="P:carbohydrate metabolic process"/>
    <property type="evidence" value="ECO:0007669"/>
    <property type="project" value="InterPro"/>
</dbReference>
<feature type="domain" description="DUF4964" evidence="2">
    <location>
        <begin position="16"/>
        <end position="78"/>
    </location>
</feature>
<evidence type="ECO:0000313" key="5">
    <source>
        <dbReference type="EMBL" id="XBH09456.1"/>
    </source>
</evidence>
<dbReference type="InterPro" id="IPR033433">
    <property type="entry name" value="GtaA_N"/>
</dbReference>
<sequence length="688" mass="76784">MKLMLSLALVLLSSSAFAQQRAPATPLITHNPYFSIWSTTDNLTDSNTTHWTGAPQPISGLVRIDGKAYRFMGRDPRDLPAMEQVARSITPTHTFYEFKAAGIDLHFTFFTPTILSDLDILSRPVTYLTWTAQSTDGASHDVSVLLDVDPIIAVNDASEQVVYTRNQTATENVLSVGSRDQNVLNRSGDNLRIDWGYFHLAIPKDEQSTTAIASHARHDFVTTGQLPTADDMDMPMRADRNGAHLDAVLAFGKVAGEPVSRHLLVSYTQNYAIQYMQRNLRPYWQRNNEPVSQMLDDAERQYTSLEARGTTLDKELTADLTKAGSEHYAAIAILAYRQAMAAHGLVADVDGSPYLFAKENFSNGDIATVDVLYPSAPFFLFFNPKLLEAQISPVLKYAALPNRWKFPFAPHDLGQYPLANGQEYGGGEKTEENQMPVEESGNLLILVDAVSRAEGNTALAERYWPQLTKWAQYLKANGLDPENQLTTDDFAGHVAHNSNLSIKAIDGLAAYANLAHLLNKESVAREYQATAKTYASKWITMAKEGDHYKLAFNSPNTWSQKYNLVWDDLLGYNLFPKSVRDSEIAYYQTKINQYGLPLDSRADYTKLDWELWTATLADTPAAFNAIVDPIYKWTNETPTRVPLTDWYDTKTGKQVGFQARSVVGGVFIKALADKSLTEKWRAKASAQQ</sequence>
<protein>
    <submittedName>
        <fullName evidence="5">DUF4965 domain-containing protein</fullName>
    </submittedName>
</protein>
<evidence type="ECO:0000256" key="1">
    <source>
        <dbReference type="SAM" id="SignalP"/>
    </source>
</evidence>
<dbReference type="InterPro" id="IPR032515">
    <property type="entry name" value="DUF4964"/>
</dbReference>
<dbReference type="Pfam" id="PF16334">
    <property type="entry name" value="DUF4964"/>
    <property type="match status" value="1"/>
</dbReference>
<dbReference type="InterPro" id="IPR032514">
    <property type="entry name" value="GtaA_central"/>
</dbReference>
<keyword evidence="1" id="KW-0732">Signal</keyword>
<gene>
    <name evidence="5" type="ORF">P4G45_13305</name>
</gene>
<evidence type="ECO:0000259" key="3">
    <source>
        <dbReference type="Pfam" id="PF16335"/>
    </source>
</evidence>
<evidence type="ECO:0000259" key="2">
    <source>
        <dbReference type="Pfam" id="PF16334"/>
    </source>
</evidence>
<dbReference type="Pfam" id="PF16335">
    <property type="entry name" value="GtaA_6_Hairpin"/>
    <property type="match status" value="1"/>
</dbReference>
<feature type="domain" description="Glutaminase A central" evidence="3">
    <location>
        <begin position="325"/>
        <end position="669"/>
    </location>
</feature>